<dbReference type="AlphaFoldDB" id="A0A6P8IFY3"/>
<evidence type="ECO:0000256" key="6">
    <source>
        <dbReference type="ARBA" id="ARBA00023065"/>
    </source>
</evidence>
<dbReference type="PANTHER" id="PTHR32261">
    <property type="entry name" value="CALCIUM HOMEOSTASIS MODULATOR PROTEIN"/>
    <property type="match status" value="1"/>
</dbReference>
<evidence type="ECO:0000256" key="9">
    <source>
        <dbReference type="SAM" id="Phobius"/>
    </source>
</evidence>
<keyword evidence="10" id="KW-1185">Reference proteome</keyword>
<dbReference type="Pfam" id="PF14798">
    <property type="entry name" value="Ca_hom_mod"/>
    <property type="match status" value="1"/>
</dbReference>
<accession>A0A6P8IFY3</accession>
<dbReference type="Proteomes" id="UP000515163">
    <property type="component" value="Unplaced"/>
</dbReference>
<dbReference type="OrthoDB" id="5953668at2759"/>
<reference evidence="11" key="1">
    <citation type="submission" date="2025-08" db="UniProtKB">
        <authorList>
            <consortium name="RefSeq"/>
        </authorList>
    </citation>
    <scope>IDENTIFICATION</scope>
    <source>
        <tissue evidence="11">Tentacle</tissue>
    </source>
</reference>
<evidence type="ECO:0000256" key="1">
    <source>
        <dbReference type="ARBA" id="ARBA00004141"/>
    </source>
</evidence>
<comment type="subcellular location">
    <subcellularLocation>
        <location evidence="1">Membrane</location>
        <topology evidence="1">Multi-pass membrane protein</topology>
    </subcellularLocation>
</comment>
<evidence type="ECO:0000256" key="8">
    <source>
        <dbReference type="ARBA" id="ARBA00023303"/>
    </source>
</evidence>
<protein>
    <submittedName>
        <fullName evidence="11">Uncharacterized protein LOC116300797</fullName>
    </submittedName>
</protein>
<comment type="similarity">
    <text evidence="2">Belongs to the CALHM family.</text>
</comment>
<keyword evidence="6" id="KW-0406">Ion transport</keyword>
<evidence type="ECO:0000256" key="5">
    <source>
        <dbReference type="ARBA" id="ARBA00022989"/>
    </source>
</evidence>
<dbReference type="GO" id="GO:1904669">
    <property type="term" value="P:ATP export"/>
    <property type="evidence" value="ECO:0007669"/>
    <property type="project" value="UniProtKB-ARBA"/>
</dbReference>
<keyword evidence="4 9" id="KW-0812">Transmembrane</keyword>
<keyword evidence="5 9" id="KW-1133">Transmembrane helix</keyword>
<evidence type="ECO:0000313" key="11">
    <source>
        <dbReference type="RefSeq" id="XP_031565598.1"/>
    </source>
</evidence>
<evidence type="ECO:0000256" key="3">
    <source>
        <dbReference type="ARBA" id="ARBA00022448"/>
    </source>
</evidence>
<evidence type="ECO:0000256" key="7">
    <source>
        <dbReference type="ARBA" id="ARBA00023136"/>
    </source>
</evidence>
<dbReference type="InterPro" id="IPR029569">
    <property type="entry name" value="CALHM"/>
</dbReference>
<evidence type="ECO:0000256" key="2">
    <source>
        <dbReference type="ARBA" id="ARBA00008497"/>
    </source>
</evidence>
<feature type="transmembrane region" description="Helical" evidence="9">
    <location>
        <begin position="46"/>
        <end position="66"/>
    </location>
</feature>
<evidence type="ECO:0000313" key="10">
    <source>
        <dbReference type="Proteomes" id="UP000515163"/>
    </source>
</evidence>
<dbReference type="GeneID" id="116300797"/>
<feature type="transmembrane region" description="Helical" evidence="9">
    <location>
        <begin position="17"/>
        <end position="34"/>
    </location>
</feature>
<dbReference type="InParanoid" id="A0A6P8IFY3"/>
<dbReference type="GO" id="GO:0005886">
    <property type="term" value="C:plasma membrane"/>
    <property type="evidence" value="ECO:0007669"/>
    <property type="project" value="TreeGrafter"/>
</dbReference>
<proteinExistence type="inferred from homology"/>
<feature type="transmembrane region" description="Helical" evidence="9">
    <location>
        <begin position="96"/>
        <end position="115"/>
    </location>
</feature>
<keyword evidence="7 9" id="KW-0472">Membrane</keyword>
<name>A0A6P8IFY3_ACTTE</name>
<dbReference type="RefSeq" id="XP_031565598.1">
    <property type="nucleotide sequence ID" value="XM_031709738.1"/>
</dbReference>
<dbReference type="KEGG" id="aten:116300797"/>
<gene>
    <name evidence="11" type="primary">LOC116300797</name>
</gene>
<keyword evidence="3" id="KW-0813">Transport</keyword>
<dbReference type="GO" id="GO:0005261">
    <property type="term" value="F:monoatomic cation channel activity"/>
    <property type="evidence" value="ECO:0007669"/>
    <property type="project" value="TreeGrafter"/>
</dbReference>
<keyword evidence="8" id="KW-0407">Ion channel</keyword>
<dbReference type="PANTHER" id="PTHR32261:SF1">
    <property type="entry name" value="CALCIUM HOMEOSTASIS MODULATOR PROTEIN"/>
    <property type="match status" value="1"/>
</dbReference>
<sequence>MNDLLRNNSNFKYSKKTARNILVIVFVYGIQELLRTQFFRCPCKNYALYSFIMVAAPMFFLLGIGFSSSDGYWSIVSRRKHITNNKLRLNYCLRSLPSLFEPFLPAAAFIVFVLMRGEYYACAKIGGRDGTCLAKQGLEQNLKISRDLESHSCTYTG</sequence>
<organism evidence="10 11">
    <name type="scientific">Actinia tenebrosa</name>
    <name type="common">Australian red waratah sea anemone</name>
    <dbReference type="NCBI Taxonomy" id="6105"/>
    <lineage>
        <taxon>Eukaryota</taxon>
        <taxon>Metazoa</taxon>
        <taxon>Cnidaria</taxon>
        <taxon>Anthozoa</taxon>
        <taxon>Hexacorallia</taxon>
        <taxon>Actiniaria</taxon>
        <taxon>Actiniidae</taxon>
        <taxon>Actinia</taxon>
    </lineage>
</organism>
<evidence type="ECO:0000256" key="4">
    <source>
        <dbReference type="ARBA" id="ARBA00022692"/>
    </source>
</evidence>